<dbReference type="EMBL" id="JAYWIO010000004">
    <property type="protein sequence ID" value="KAK7268924.1"/>
    <property type="molecule type" value="Genomic_DNA"/>
</dbReference>
<organism evidence="1 2">
    <name type="scientific">Crotalaria pallida</name>
    <name type="common">Smooth rattlebox</name>
    <name type="synonym">Crotalaria striata</name>
    <dbReference type="NCBI Taxonomy" id="3830"/>
    <lineage>
        <taxon>Eukaryota</taxon>
        <taxon>Viridiplantae</taxon>
        <taxon>Streptophyta</taxon>
        <taxon>Embryophyta</taxon>
        <taxon>Tracheophyta</taxon>
        <taxon>Spermatophyta</taxon>
        <taxon>Magnoliopsida</taxon>
        <taxon>eudicotyledons</taxon>
        <taxon>Gunneridae</taxon>
        <taxon>Pentapetalae</taxon>
        <taxon>rosids</taxon>
        <taxon>fabids</taxon>
        <taxon>Fabales</taxon>
        <taxon>Fabaceae</taxon>
        <taxon>Papilionoideae</taxon>
        <taxon>50 kb inversion clade</taxon>
        <taxon>genistoids sensu lato</taxon>
        <taxon>core genistoids</taxon>
        <taxon>Crotalarieae</taxon>
        <taxon>Crotalaria</taxon>
    </lineage>
</organism>
<dbReference type="Proteomes" id="UP001372338">
    <property type="component" value="Unassembled WGS sequence"/>
</dbReference>
<accession>A0AAN9F536</accession>
<proteinExistence type="predicted"/>
<evidence type="ECO:0000313" key="2">
    <source>
        <dbReference type="Proteomes" id="UP001372338"/>
    </source>
</evidence>
<comment type="caution">
    <text evidence="1">The sequence shown here is derived from an EMBL/GenBank/DDBJ whole genome shotgun (WGS) entry which is preliminary data.</text>
</comment>
<keyword evidence="2" id="KW-1185">Reference proteome</keyword>
<protein>
    <submittedName>
        <fullName evidence="1">Uncharacterized protein</fullName>
    </submittedName>
</protein>
<evidence type="ECO:0000313" key="1">
    <source>
        <dbReference type="EMBL" id="KAK7268924.1"/>
    </source>
</evidence>
<sequence length="84" mass="9176">MVALVMKDLGFGSVLLLGLKFETYCLNQTLLVMGIQNKKLWLQLGTPQVPGGIGAPVYACPFLMQSDRIHSAKSGKQKLPEQSK</sequence>
<dbReference type="AlphaFoldDB" id="A0AAN9F536"/>
<gene>
    <name evidence="1" type="ORF">RIF29_21634</name>
</gene>
<name>A0AAN9F536_CROPI</name>
<reference evidence="1 2" key="1">
    <citation type="submission" date="2024-01" db="EMBL/GenBank/DDBJ databases">
        <title>The genomes of 5 underutilized Papilionoideae crops provide insights into root nodulation and disease resistanc.</title>
        <authorList>
            <person name="Yuan L."/>
        </authorList>
    </citation>
    <scope>NUCLEOTIDE SEQUENCE [LARGE SCALE GENOMIC DNA]</scope>
    <source>
        <strain evidence="1">ZHUSHIDOU_FW_LH</strain>
        <tissue evidence="1">Leaf</tissue>
    </source>
</reference>